<gene>
    <name evidence="3" type="ORF">T459_24146</name>
</gene>
<sequence length="237" mass="27298">MRSDSWSDICRWNIDASEQLPSYMKIIYTGLLDVYNEIEKELANENKSFLVNYFVIEMKKLLRAYFQEAQWYHGKIIPTTEEYMKNGIPSSTYLLIATTSWLGMGKIATKDAFDWISTEPPILVAACIIARLVNDLVSHEEEQKRGDAPSAIECSMNEYGVIKEEAYMKIKSIIENYWKDLIQGYFKLTGVIPRVLLMSIIILTRVAEFLYKDEDAYTFSKNNVKDAISAILIDPII</sequence>
<name>A0A2G2YUQ4_CAPAN</name>
<dbReference type="GO" id="GO:0000287">
    <property type="term" value="F:magnesium ion binding"/>
    <property type="evidence" value="ECO:0007669"/>
    <property type="project" value="InterPro"/>
</dbReference>
<dbReference type="PANTHER" id="PTHR31225:SF209">
    <property type="entry name" value="TERPENE SYNTHASE 17"/>
    <property type="match status" value="1"/>
</dbReference>
<dbReference type="Pfam" id="PF03936">
    <property type="entry name" value="Terpene_synth_C"/>
    <property type="match status" value="1"/>
</dbReference>
<comment type="caution">
    <text evidence="3">The sequence shown here is derived from an EMBL/GenBank/DDBJ whole genome shotgun (WGS) entry which is preliminary data.</text>
</comment>
<evidence type="ECO:0000313" key="4">
    <source>
        <dbReference type="Proteomes" id="UP000222542"/>
    </source>
</evidence>
<accession>A0A2G2YUQ4</accession>
<reference evidence="3 4" key="1">
    <citation type="journal article" date="2014" name="Nat. Genet.">
        <title>Genome sequence of the hot pepper provides insights into the evolution of pungency in Capsicum species.</title>
        <authorList>
            <person name="Kim S."/>
            <person name="Park M."/>
            <person name="Yeom S.I."/>
            <person name="Kim Y.M."/>
            <person name="Lee J.M."/>
            <person name="Lee H.A."/>
            <person name="Seo E."/>
            <person name="Choi J."/>
            <person name="Cheong K."/>
            <person name="Kim K.T."/>
            <person name="Jung K."/>
            <person name="Lee G.W."/>
            <person name="Oh S.K."/>
            <person name="Bae C."/>
            <person name="Kim S.B."/>
            <person name="Lee H.Y."/>
            <person name="Kim S.Y."/>
            <person name="Kim M.S."/>
            <person name="Kang B.C."/>
            <person name="Jo Y.D."/>
            <person name="Yang H.B."/>
            <person name="Jeong H.J."/>
            <person name="Kang W.H."/>
            <person name="Kwon J.K."/>
            <person name="Shin C."/>
            <person name="Lim J.Y."/>
            <person name="Park J.H."/>
            <person name="Huh J.H."/>
            <person name="Kim J.S."/>
            <person name="Kim B.D."/>
            <person name="Cohen O."/>
            <person name="Paran I."/>
            <person name="Suh M.C."/>
            <person name="Lee S.B."/>
            <person name="Kim Y.K."/>
            <person name="Shin Y."/>
            <person name="Noh S.J."/>
            <person name="Park J."/>
            <person name="Seo Y.S."/>
            <person name="Kwon S.Y."/>
            <person name="Kim H.A."/>
            <person name="Park J.M."/>
            <person name="Kim H.J."/>
            <person name="Choi S.B."/>
            <person name="Bosland P.W."/>
            <person name="Reeves G."/>
            <person name="Jo S.H."/>
            <person name="Lee B.W."/>
            <person name="Cho H.T."/>
            <person name="Choi H.S."/>
            <person name="Lee M.S."/>
            <person name="Yu Y."/>
            <person name="Do Choi Y."/>
            <person name="Park B.S."/>
            <person name="van Deynze A."/>
            <person name="Ashrafi H."/>
            <person name="Hill T."/>
            <person name="Kim W.T."/>
            <person name="Pai H.S."/>
            <person name="Ahn H.K."/>
            <person name="Yeam I."/>
            <person name="Giovannoni J.J."/>
            <person name="Rose J.K."/>
            <person name="Sorensen I."/>
            <person name="Lee S.J."/>
            <person name="Kim R.W."/>
            <person name="Choi I.Y."/>
            <person name="Choi B.S."/>
            <person name="Lim J.S."/>
            <person name="Lee Y.H."/>
            <person name="Choi D."/>
        </authorList>
    </citation>
    <scope>NUCLEOTIDE SEQUENCE [LARGE SCALE GENOMIC DNA]</scope>
    <source>
        <strain evidence="4">cv. CM334</strain>
    </source>
</reference>
<dbReference type="OMA" id="QEVNWLR"/>
<proteinExistence type="predicted"/>
<dbReference type="GO" id="GO:0010333">
    <property type="term" value="F:terpene synthase activity"/>
    <property type="evidence" value="ECO:0007669"/>
    <property type="project" value="InterPro"/>
</dbReference>
<dbReference type="InterPro" id="IPR005630">
    <property type="entry name" value="Terpene_synthase_metal-bd"/>
</dbReference>
<dbReference type="Gene3D" id="1.10.600.10">
    <property type="entry name" value="Farnesyl Diphosphate Synthase"/>
    <property type="match status" value="1"/>
</dbReference>
<dbReference type="STRING" id="4072.A0A2G2YUQ4"/>
<dbReference type="AlphaFoldDB" id="A0A2G2YUQ4"/>
<evidence type="ECO:0000259" key="2">
    <source>
        <dbReference type="Pfam" id="PF03936"/>
    </source>
</evidence>
<evidence type="ECO:0000256" key="1">
    <source>
        <dbReference type="ARBA" id="ARBA00022723"/>
    </source>
</evidence>
<dbReference type="InterPro" id="IPR008949">
    <property type="entry name" value="Isoprenoid_synthase_dom_sf"/>
</dbReference>
<feature type="domain" description="Terpene synthase metal-binding" evidence="2">
    <location>
        <begin position="9"/>
        <end position="180"/>
    </location>
</feature>
<dbReference type="PANTHER" id="PTHR31225">
    <property type="entry name" value="OS04G0344100 PROTEIN-RELATED"/>
    <property type="match status" value="1"/>
</dbReference>
<dbReference type="GO" id="GO:0016114">
    <property type="term" value="P:terpenoid biosynthetic process"/>
    <property type="evidence" value="ECO:0007669"/>
    <property type="project" value="InterPro"/>
</dbReference>
<protein>
    <recommendedName>
        <fullName evidence="2">Terpene synthase metal-binding domain-containing protein</fullName>
    </recommendedName>
</protein>
<dbReference type="EMBL" id="AYRZ02000009">
    <property type="protein sequence ID" value="PHT73361.1"/>
    <property type="molecule type" value="Genomic_DNA"/>
</dbReference>
<dbReference type="Proteomes" id="UP000222542">
    <property type="component" value="Unassembled WGS sequence"/>
</dbReference>
<keyword evidence="1" id="KW-0479">Metal-binding</keyword>
<organism evidence="3 4">
    <name type="scientific">Capsicum annuum</name>
    <name type="common">Capsicum pepper</name>
    <dbReference type="NCBI Taxonomy" id="4072"/>
    <lineage>
        <taxon>Eukaryota</taxon>
        <taxon>Viridiplantae</taxon>
        <taxon>Streptophyta</taxon>
        <taxon>Embryophyta</taxon>
        <taxon>Tracheophyta</taxon>
        <taxon>Spermatophyta</taxon>
        <taxon>Magnoliopsida</taxon>
        <taxon>eudicotyledons</taxon>
        <taxon>Gunneridae</taxon>
        <taxon>Pentapetalae</taxon>
        <taxon>asterids</taxon>
        <taxon>lamiids</taxon>
        <taxon>Solanales</taxon>
        <taxon>Solanaceae</taxon>
        <taxon>Solanoideae</taxon>
        <taxon>Capsiceae</taxon>
        <taxon>Capsicum</taxon>
    </lineage>
</organism>
<dbReference type="SUPFAM" id="SSF48576">
    <property type="entry name" value="Terpenoid synthases"/>
    <property type="match status" value="1"/>
</dbReference>
<dbReference type="InterPro" id="IPR050148">
    <property type="entry name" value="Terpene_synthase-like"/>
</dbReference>
<dbReference type="Gramene" id="PHT73361">
    <property type="protein sequence ID" value="PHT73361"/>
    <property type="gene ID" value="T459_24146"/>
</dbReference>
<evidence type="ECO:0000313" key="3">
    <source>
        <dbReference type="EMBL" id="PHT73361.1"/>
    </source>
</evidence>
<reference evidence="3 4" key="2">
    <citation type="journal article" date="2017" name="Genome Biol.">
        <title>New reference genome sequences of hot pepper reveal the massive evolution of plant disease-resistance genes by retroduplication.</title>
        <authorList>
            <person name="Kim S."/>
            <person name="Park J."/>
            <person name="Yeom S.I."/>
            <person name="Kim Y.M."/>
            <person name="Seo E."/>
            <person name="Kim K.T."/>
            <person name="Kim M.S."/>
            <person name="Lee J.M."/>
            <person name="Cheong K."/>
            <person name="Shin H.S."/>
            <person name="Kim S.B."/>
            <person name="Han K."/>
            <person name="Lee J."/>
            <person name="Park M."/>
            <person name="Lee H.A."/>
            <person name="Lee H.Y."/>
            <person name="Lee Y."/>
            <person name="Oh S."/>
            <person name="Lee J.H."/>
            <person name="Choi E."/>
            <person name="Choi E."/>
            <person name="Lee S.E."/>
            <person name="Jeon J."/>
            <person name="Kim H."/>
            <person name="Choi G."/>
            <person name="Song H."/>
            <person name="Lee J."/>
            <person name="Lee S.C."/>
            <person name="Kwon J.K."/>
            <person name="Lee H.Y."/>
            <person name="Koo N."/>
            <person name="Hong Y."/>
            <person name="Kim R.W."/>
            <person name="Kang W.H."/>
            <person name="Huh J.H."/>
            <person name="Kang B.C."/>
            <person name="Yang T.J."/>
            <person name="Lee Y.H."/>
            <person name="Bennetzen J.L."/>
            <person name="Choi D."/>
        </authorList>
    </citation>
    <scope>NUCLEOTIDE SEQUENCE [LARGE SCALE GENOMIC DNA]</scope>
    <source>
        <strain evidence="4">cv. CM334</strain>
    </source>
</reference>
<keyword evidence="4" id="KW-1185">Reference proteome</keyword>